<dbReference type="AlphaFoldDB" id="A0AAN6WR52"/>
<keyword evidence="2" id="KW-1185">Reference proteome</keyword>
<evidence type="ECO:0000313" key="1">
    <source>
        <dbReference type="EMBL" id="KAK4186554.1"/>
    </source>
</evidence>
<dbReference type="Proteomes" id="UP001302126">
    <property type="component" value="Unassembled WGS sequence"/>
</dbReference>
<evidence type="ECO:0000313" key="2">
    <source>
        <dbReference type="Proteomes" id="UP001302126"/>
    </source>
</evidence>
<protein>
    <submittedName>
        <fullName evidence="1">Uncharacterized protein</fullName>
    </submittedName>
</protein>
<reference evidence="1" key="2">
    <citation type="submission" date="2023-05" db="EMBL/GenBank/DDBJ databases">
        <authorList>
            <consortium name="Lawrence Berkeley National Laboratory"/>
            <person name="Steindorff A."/>
            <person name="Hensen N."/>
            <person name="Bonometti L."/>
            <person name="Westerberg I."/>
            <person name="Brannstrom I.O."/>
            <person name="Guillou S."/>
            <person name="Cros-Aarteil S."/>
            <person name="Calhoun S."/>
            <person name="Haridas S."/>
            <person name="Kuo A."/>
            <person name="Mondo S."/>
            <person name="Pangilinan J."/>
            <person name="Riley R."/>
            <person name="Labutti K."/>
            <person name="Andreopoulos B."/>
            <person name="Lipzen A."/>
            <person name="Chen C."/>
            <person name="Yanf M."/>
            <person name="Daum C."/>
            <person name="Ng V."/>
            <person name="Clum A."/>
            <person name="Ohm R."/>
            <person name="Martin F."/>
            <person name="Silar P."/>
            <person name="Natvig D."/>
            <person name="Lalanne C."/>
            <person name="Gautier V."/>
            <person name="Ament-Velasquez S.L."/>
            <person name="Kruys A."/>
            <person name="Hutchinson M.I."/>
            <person name="Powell A.J."/>
            <person name="Barry K."/>
            <person name="Miller A.N."/>
            <person name="Grigoriev I.V."/>
            <person name="Debuchy R."/>
            <person name="Gladieux P."/>
            <person name="Thoren M.H."/>
            <person name="Johannesson H."/>
        </authorList>
    </citation>
    <scope>NUCLEOTIDE SEQUENCE</scope>
    <source>
        <strain evidence="1">PSN309</strain>
    </source>
</reference>
<dbReference type="EMBL" id="MU864421">
    <property type="protein sequence ID" value="KAK4186554.1"/>
    <property type="molecule type" value="Genomic_DNA"/>
</dbReference>
<gene>
    <name evidence="1" type="ORF">QBC35DRAFT_267532</name>
</gene>
<accession>A0AAN6WR52</accession>
<organism evidence="1 2">
    <name type="scientific">Podospora australis</name>
    <dbReference type="NCBI Taxonomy" id="1536484"/>
    <lineage>
        <taxon>Eukaryota</taxon>
        <taxon>Fungi</taxon>
        <taxon>Dikarya</taxon>
        <taxon>Ascomycota</taxon>
        <taxon>Pezizomycotina</taxon>
        <taxon>Sordariomycetes</taxon>
        <taxon>Sordariomycetidae</taxon>
        <taxon>Sordariales</taxon>
        <taxon>Podosporaceae</taxon>
        <taxon>Podospora</taxon>
    </lineage>
</organism>
<name>A0AAN6WR52_9PEZI</name>
<sequence length="335" mass="37761">MRTVPSQVPDLIEMYGEECLEPHLGTNQGSPVPFVGHVLFAYRQLFIPGSFTIPYLAHLNPPWHACHGMRNRIRQLPEKKVTEVSGELLSRFTLSASAFQSWRAGGVLSSFPPLRRPQQSGSWRFFSLSQSQSNPPFLQLFFFGPATVDSHCLVSSHATRPGPGRPAPLSPAIVNSGLESVHLPGPFILSLNELRIRRRRQGTATYLFSRIIFFSCSYQLAQLFPRFPIAVQLLFFPQESQAECPDLTGWKESPTPLFRTLGSYSARNYYCSPRFVSRLAIPNTLTIGASFLTTPTPTSCSNCIFQRTLLGFSHHSSYFFFWIFFLDNLVCLDIE</sequence>
<proteinExistence type="predicted"/>
<reference evidence="1" key="1">
    <citation type="journal article" date="2023" name="Mol. Phylogenet. Evol.">
        <title>Genome-scale phylogeny and comparative genomics of the fungal order Sordariales.</title>
        <authorList>
            <person name="Hensen N."/>
            <person name="Bonometti L."/>
            <person name="Westerberg I."/>
            <person name="Brannstrom I.O."/>
            <person name="Guillou S."/>
            <person name="Cros-Aarteil S."/>
            <person name="Calhoun S."/>
            <person name="Haridas S."/>
            <person name="Kuo A."/>
            <person name="Mondo S."/>
            <person name="Pangilinan J."/>
            <person name="Riley R."/>
            <person name="LaButti K."/>
            <person name="Andreopoulos B."/>
            <person name="Lipzen A."/>
            <person name="Chen C."/>
            <person name="Yan M."/>
            <person name="Daum C."/>
            <person name="Ng V."/>
            <person name="Clum A."/>
            <person name="Steindorff A."/>
            <person name="Ohm R.A."/>
            <person name="Martin F."/>
            <person name="Silar P."/>
            <person name="Natvig D.O."/>
            <person name="Lalanne C."/>
            <person name="Gautier V."/>
            <person name="Ament-Velasquez S.L."/>
            <person name="Kruys A."/>
            <person name="Hutchinson M.I."/>
            <person name="Powell A.J."/>
            <person name="Barry K."/>
            <person name="Miller A.N."/>
            <person name="Grigoriev I.V."/>
            <person name="Debuchy R."/>
            <person name="Gladieux P."/>
            <person name="Hiltunen Thoren M."/>
            <person name="Johannesson H."/>
        </authorList>
    </citation>
    <scope>NUCLEOTIDE SEQUENCE</scope>
    <source>
        <strain evidence="1">PSN309</strain>
    </source>
</reference>
<comment type="caution">
    <text evidence="1">The sequence shown here is derived from an EMBL/GenBank/DDBJ whole genome shotgun (WGS) entry which is preliminary data.</text>
</comment>